<dbReference type="Pfam" id="PF07039">
    <property type="entry name" value="SGF29_Tudor"/>
    <property type="match status" value="1"/>
</dbReference>
<comment type="caution">
    <text evidence="6">The sequence shown here is derived from an EMBL/GenBank/DDBJ whole genome shotgun (WGS) entry which is preliminary data.</text>
</comment>
<dbReference type="Proteomes" id="UP001150062">
    <property type="component" value="Unassembled WGS sequence"/>
</dbReference>
<dbReference type="InterPro" id="IPR047287">
    <property type="entry name" value="Tudor_SGF29_rpt2"/>
</dbReference>
<dbReference type="PANTHER" id="PTHR21539">
    <property type="entry name" value="SAGA-ASSOCIATED FACTOR 29"/>
    <property type="match status" value="1"/>
</dbReference>
<dbReference type="Gene3D" id="2.30.30.140">
    <property type="match status" value="1"/>
</dbReference>
<dbReference type="InterPro" id="IPR037802">
    <property type="entry name" value="SGF29"/>
</dbReference>
<dbReference type="EMBL" id="JAOAOG010000164">
    <property type="protein sequence ID" value="KAJ6244372.1"/>
    <property type="molecule type" value="Genomic_DNA"/>
</dbReference>
<keyword evidence="4" id="KW-0539">Nucleus</keyword>
<evidence type="ECO:0000256" key="1">
    <source>
        <dbReference type="ARBA" id="ARBA00004123"/>
    </source>
</evidence>
<evidence type="ECO:0000313" key="7">
    <source>
        <dbReference type="Proteomes" id="UP001150062"/>
    </source>
</evidence>
<sequence>MFTNKQKELEEYCQKLYTEELNYLKVSNQIKKTLPKVVKNKNNPKFNKPVQDLLLLHDQVNEVVDKKIEIATKSLDITQSLLKQIVTQELSRELPLFRGKSLPPQLCGKVQPKENYIAQPGDLVCTAISNDLGSVDWVLCHVKLFNHEKQEYCLVDYFDENNKSPIKHTAKPDKVMPLPTSLSLHHLPSTEFEKNTKVYAMYPDTTTFYPAKVLSSPGERRTSTFQTYYYVLEFEGDTVPNHDIYSRWVIPIPKKL</sequence>
<dbReference type="PANTHER" id="PTHR21539:SF0">
    <property type="entry name" value="SAGA-ASSOCIATED FACTOR 29"/>
    <property type="match status" value="1"/>
</dbReference>
<evidence type="ECO:0000313" key="6">
    <source>
        <dbReference type="EMBL" id="KAJ6244372.1"/>
    </source>
</evidence>
<gene>
    <name evidence="6" type="ORF">M0813_02337</name>
</gene>
<proteinExistence type="predicted"/>
<evidence type="ECO:0000256" key="3">
    <source>
        <dbReference type="ARBA" id="ARBA00023163"/>
    </source>
</evidence>
<comment type="subcellular location">
    <subcellularLocation>
        <location evidence="1">Nucleus</location>
    </subcellularLocation>
</comment>
<dbReference type="InterPro" id="IPR010750">
    <property type="entry name" value="SGF29_tudor-like_dom"/>
</dbReference>
<protein>
    <recommendedName>
        <fullName evidence="5">SGF29 C-terminal domain-containing protein</fullName>
    </recommendedName>
</protein>
<name>A0ABQ8YID8_9EUKA</name>
<keyword evidence="7" id="KW-1185">Reference proteome</keyword>
<evidence type="ECO:0000256" key="2">
    <source>
        <dbReference type="ARBA" id="ARBA00023015"/>
    </source>
</evidence>
<organism evidence="6 7">
    <name type="scientific">Anaeramoeba flamelloides</name>
    <dbReference type="NCBI Taxonomy" id="1746091"/>
    <lineage>
        <taxon>Eukaryota</taxon>
        <taxon>Metamonada</taxon>
        <taxon>Anaeramoebidae</taxon>
        <taxon>Anaeramoeba</taxon>
    </lineage>
</organism>
<keyword evidence="2" id="KW-0805">Transcription regulation</keyword>
<evidence type="ECO:0000256" key="4">
    <source>
        <dbReference type="ARBA" id="ARBA00023242"/>
    </source>
</evidence>
<reference evidence="6" key="1">
    <citation type="submission" date="2022-08" db="EMBL/GenBank/DDBJ databases">
        <title>Novel sulfate-reducing endosymbionts in the free-living metamonad Anaeramoeba.</title>
        <authorList>
            <person name="Jerlstrom-Hultqvist J."/>
            <person name="Cepicka I."/>
            <person name="Gallot-Lavallee L."/>
            <person name="Salas-Leiva D."/>
            <person name="Curtis B.A."/>
            <person name="Zahonova K."/>
            <person name="Pipaliya S."/>
            <person name="Dacks J."/>
            <person name="Roger A.J."/>
        </authorList>
    </citation>
    <scope>NUCLEOTIDE SEQUENCE</scope>
    <source>
        <strain evidence="6">Schooner1</strain>
    </source>
</reference>
<evidence type="ECO:0000259" key="5">
    <source>
        <dbReference type="PROSITE" id="PS51518"/>
    </source>
</evidence>
<dbReference type="CDD" id="cd20394">
    <property type="entry name" value="Tudor_SGF29_rpt2"/>
    <property type="match status" value="1"/>
</dbReference>
<dbReference type="PROSITE" id="PS51518">
    <property type="entry name" value="SGF29_C"/>
    <property type="match status" value="1"/>
</dbReference>
<accession>A0ABQ8YID8</accession>
<feature type="domain" description="SGF29 C-terminal" evidence="5">
    <location>
        <begin position="114"/>
        <end position="256"/>
    </location>
</feature>
<keyword evidence="3" id="KW-0804">Transcription</keyword>